<dbReference type="OrthoDB" id="9795206at2"/>
<dbReference type="PANTHER" id="PTHR43415">
    <property type="entry name" value="SPERMIDINE N(1)-ACETYLTRANSFERASE"/>
    <property type="match status" value="1"/>
</dbReference>
<accession>A0A1E3G216</accession>
<feature type="domain" description="N-acetyltransferase" evidence="1">
    <location>
        <begin position="8"/>
        <end position="169"/>
    </location>
</feature>
<dbReference type="AlphaFoldDB" id="A0A1E3G216"/>
<dbReference type="PANTHER" id="PTHR43415:SF3">
    <property type="entry name" value="GNAT-FAMILY ACETYLTRANSFERASE"/>
    <property type="match status" value="1"/>
</dbReference>
<keyword evidence="3" id="KW-1185">Reference proteome</keyword>
<proteinExistence type="predicted"/>
<protein>
    <submittedName>
        <fullName evidence="2">GCN5 family acetyltransferase</fullName>
    </submittedName>
</protein>
<dbReference type="PROSITE" id="PS51186">
    <property type="entry name" value="GNAT"/>
    <property type="match status" value="1"/>
</dbReference>
<sequence length="176" mass="21068">MILKGELVTLRPIEVDDAKVLVPLINREELKEYLSLVYPLNNFLEEEWIKRNAINQNNIVLVIEFEGNVIGTAGFHSIDWINRSAEYGIAIYDPNYWNRGIGTEVTMLMLKYAFEYLNLNRVWLRVVESNQRAIHVYEKCGFIKEGKERQARYYRGHYWDFVRMSILAEEYWRIRR</sequence>
<dbReference type="Pfam" id="PF13302">
    <property type="entry name" value="Acetyltransf_3"/>
    <property type="match status" value="1"/>
</dbReference>
<dbReference type="InterPro" id="IPR016181">
    <property type="entry name" value="Acyl_CoA_acyltransferase"/>
</dbReference>
<dbReference type="GO" id="GO:0016747">
    <property type="term" value="F:acyltransferase activity, transferring groups other than amino-acyl groups"/>
    <property type="evidence" value="ECO:0007669"/>
    <property type="project" value="InterPro"/>
</dbReference>
<evidence type="ECO:0000313" key="2">
    <source>
        <dbReference type="EMBL" id="ODN29698.1"/>
    </source>
</evidence>
<dbReference type="STRING" id="1008305.A4H02_09365"/>
<dbReference type="CDD" id="cd04301">
    <property type="entry name" value="NAT_SF"/>
    <property type="match status" value="1"/>
</dbReference>
<organism evidence="2 3">
    <name type="scientific">Fervidobacterium thailandense</name>
    <dbReference type="NCBI Taxonomy" id="1008305"/>
    <lineage>
        <taxon>Bacteria</taxon>
        <taxon>Thermotogati</taxon>
        <taxon>Thermotogota</taxon>
        <taxon>Thermotogae</taxon>
        <taxon>Thermotogales</taxon>
        <taxon>Fervidobacteriaceae</taxon>
        <taxon>Fervidobacterium</taxon>
    </lineage>
</organism>
<dbReference type="SUPFAM" id="SSF55729">
    <property type="entry name" value="Acyl-CoA N-acyltransferases (Nat)"/>
    <property type="match status" value="1"/>
</dbReference>
<gene>
    <name evidence="2" type="ORF">A4H02_09365</name>
</gene>
<name>A0A1E3G216_9BACT</name>
<comment type="caution">
    <text evidence="2">The sequence shown here is derived from an EMBL/GenBank/DDBJ whole genome shotgun (WGS) entry which is preliminary data.</text>
</comment>
<evidence type="ECO:0000259" key="1">
    <source>
        <dbReference type="PROSITE" id="PS51186"/>
    </source>
</evidence>
<dbReference type="InterPro" id="IPR000182">
    <property type="entry name" value="GNAT_dom"/>
</dbReference>
<reference evidence="3" key="1">
    <citation type="submission" date="2016-04" db="EMBL/GenBank/DDBJ databases">
        <title>The genome sequence project of a novel Fervidobacterium isolate from a hot spring in Thailand.</title>
        <authorList>
            <person name="Gonzalez J.M."/>
            <person name="Cuecas A."/>
            <person name="Kanoksilapatham W."/>
        </authorList>
    </citation>
    <scope>NUCLEOTIDE SEQUENCE [LARGE SCALE GENOMIC DNA]</scope>
    <source>
        <strain evidence="3">FC2004</strain>
    </source>
</reference>
<dbReference type="Proteomes" id="UP000094570">
    <property type="component" value="Unassembled WGS sequence"/>
</dbReference>
<dbReference type="EMBL" id="LWAF01000024">
    <property type="protein sequence ID" value="ODN29698.1"/>
    <property type="molecule type" value="Genomic_DNA"/>
</dbReference>
<evidence type="ECO:0000313" key="3">
    <source>
        <dbReference type="Proteomes" id="UP000094570"/>
    </source>
</evidence>
<keyword evidence="2" id="KW-0808">Transferase</keyword>
<dbReference type="Gene3D" id="3.40.630.30">
    <property type="match status" value="1"/>
</dbReference>